<reference evidence="3" key="1">
    <citation type="submission" date="2017-09" db="EMBL/GenBank/DDBJ databases">
        <title>Depth-based differentiation of microbial function through sediment-hosted aquifers and enrichment of novel symbionts in the deep terrestrial subsurface.</title>
        <authorList>
            <person name="Probst A.J."/>
            <person name="Ladd B."/>
            <person name="Jarett J.K."/>
            <person name="Geller-Mcgrath D.E."/>
            <person name="Sieber C.M.K."/>
            <person name="Emerson J.B."/>
            <person name="Anantharaman K."/>
            <person name="Thomas B.C."/>
            <person name="Malmstrom R."/>
            <person name="Stieglmeier M."/>
            <person name="Klingl A."/>
            <person name="Woyke T."/>
            <person name="Ryan C.M."/>
            <person name="Banfield J.F."/>
        </authorList>
    </citation>
    <scope>NUCLEOTIDE SEQUENCE [LARGE SCALE GENOMIC DNA]</scope>
</reference>
<dbReference type="PANTHER" id="PTHR46401:SF2">
    <property type="entry name" value="GLYCOSYLTRANSFERASE WBBK-RELATED"/>
    <property type="match status" value="1"/>
</dbReference>
<sequence length="397" mass="45896">MKILMVTPYVPYPPSSGGQIRTFNLLKHLSEKNEITLVALYKNETEKKYYSYLKSFCKKIYLCQRPEKPWTFRTIFNTLFSFSPFLVVRNFSEEAKNIISKLLDQEHFDVIHAETFYVMPHIPQTKIPIVLVEQTIEYNVYKHFVNSLPLYLRLLLYFDIDIFKLKHWERFYWKKANIVVAVSSPDEKIIKKEEAGIKTSIIPNCVGDEMIAPVLEKKDIKKPVIFFQGNFFWLQNVEAAKFLIEKIYPPLMKNNPNISIVIAGQNAKKIGFIKKTNIKIVDIASDDVKTVKELFQEATLFIAPIFGPGGTRLKILAAMGSGIPVIATSTGVEGLDVKDREHILIAHSPSQFVKEIIDVLSNKLLYKKIQKNAYFLVKEKYQWRTIAQTLESVYKNL</sequence>
<dbReference type="GO" id="GO:0009103">
    <property type="term" value="P:lipopolysaccharide biosynthetic process"/>
    <property type="evidence" value="ECO:0007669"/>
    <property type="project" value="TreeGrafter"/>
</dbReference>
<evidence type="ECO:0000313" key="2">
    <source>
        <dbReference type="EMBL" id="PIV10936.1"/>
    </source>
</evidence>
<dbReference type="Pfam" id="PF13692">
    <property type="entry name" value="Glyco_trans_1_4"/>
    <property type="match status" value="1"/>
</dbReference>
<name>A0A2M7BWH4_9BACT</name>
<proteinExistence type="predicted"/>
<evidence type="ECO:0000313" key="3">
    <source>
        <dbReference type="Proteomes" id="UP000230673"/>
    </source>
</evidence>
<evidence type="ECO:0000256" key="1">
    <source>
        <dbReference type="ARBA" id="ARBA00022679"/>
    </source>
</evidence>
<dbReference type="EMBL" id="PEUY01000039">
    <property type="protein sequence ID" value="PIV10936.1"/>
    <property type="molecule type" value="Genomic_DNA"/>
</dbReference>
<dbReference type="GO" id="GO:0016757">
    <property type="term" value="F:glycosyltransferase activity"/>
    <property type="evidence" value="ECO:0007669"/>
    <property type="project" value="TreeGrafter"/>
</dbReference>
<comment type="caution">
    <text evidence="2">The sequence shown here is derived from an EMBL/GenBank/DDBJ whole genome shotgun (WGS) entry which is preliminary data.</text>
</comment>
<dbReference type="SUPFAM" id="SSF53756">
    <property type="entry name" value="UDP-Glycosyltransferase/glycogen phosphorylase"/>
    <property type="match status" value="1"/>
</dbReference>
<keyword evidence="1" id="KW-0808">Transferase</keyword>
<dbReference type="Proteomes" id="UP000230673">
    <property type="component" value="Unassembled WGS sequence"/>
</dbReference>
<dbReference type="Gene3D" id="3.40.50.2000">
    <property type="entry name" value="Glycogen Phosphorylase B"/>
    <property type="match status" value="2"/>
</dbReference>
<organism evidence="2 3">
    <name type="scientific">Candidatus Roizmanbacteria bacterium CG03_land_8_20_14_0_80_35_26</name>
    <dbReference type="NCBI Taxonomy" id="1974845"/>
    <lineage>
        <taxon>Bacteria</taxon>
        <taxon>Candidatus Roizmaniibacteriota</taxon>
    </lineage>
</organism>
<dbReference type="CDD" id="cd03801">
    <property type="entry name" value="GT4_PimA-like"/>
    <property type="match status" value="1"/>
</dbReference>
<accession>A0A2M7BWH4</accession>
<protein>
    <submittedName>
        <fullName evidence="2">Uncharacterized protein</fullName>
    </submittedName>
</protein>
<dbReference type="PANTHER" id="PTHR46401">
    <property type="entry name" value="GLYCOSYLTRANSFERASE WBBK-RELATED"/>
    <property type="match status" value="1"/>
</dbReference>
<gene>
    <name evidence="2" type="ORF">COS50_02850</name>
</gene>
<dbReference type="AlphaFoldDB" id="A0A2M7BWH4"/>